<dbReference type="Pfam" id="PF20160">
    <property type="entry name" value="C-JID"/>
    <property type="match status" value="1"/>
</dbReference>
<organism evidence="10 11">
    <name type="scientific">Rhododendron griersonianum</name>
    <dbReference type="NCBI Taxonomy" id="479676"/>
    <lineage>
        <taxon>Eukaryota</taxon>
        <taxon>Viridiplantae</taxon>
        <taxon>Streptophyta</taxon>
        <taxon>Embryophyta</taxon>
        <taxon>Tracheophyta</taxon>
        <taxon>Spermatophyta</taxon>
        <taxon>Magnoliopsida</taxon>
        <taxon>eudicotyledons</taxon>
        <taxon>Gunneridae</taxon>
        <taxon>Pentapetalae</taxon>
        <taxon>asterids</taxon>
        <taxon>Ericales</taxon>
        <taxon>Ericaceae</taxon>
        <taxon>Ericoideae</taxon>
        <taxon>Rhodoreae</taxon>
        <taxon>Rhododendron</taxon>
    </lineage>
</organism>
<evidence type="ECO:0000313" key="11">
    <source>
        <dbReference type="Proteomes" id="UP000823749"/>
    </source>
</evidence>
<dbReference type="GO" id="GO:0006952">
    <property type="term" value="P:defense response"/>
    <property type="evidence" value="ECO:0007669"/>
    <property type="project" value="UniProtKB-KW"/>
</dbReference>
<dbReference type="PROSITE" id="PS50104">
    <property type="entry name" value="TIR"/>
    <property type="match status" value="1"/>
</dbReference>
<dbReference type="SUPFAM" id="SSF46785">
    <property type="entry name" value="Winged helix' DNA-binding domain"/>
    <property type="match status" value="1"/>
</dbReference>
<dbReference type="SUPFAM" id="SSF52200">
    <property type="entry name" value="Toll/Interleukin receptor TIR domain"/>
    <property type="match status" value="1"/>
</dbReference>
<evidence type="ECO:0000256" key="1">
    <source>
        <dbReference type="ARBA" id="ARBA00011982"/>
    </source>
</evidence>
<dbReference type="Proteomes" id="UP000823749">
    <property type="component" value="Chromosome 5"/>
</dbReference>
<dbReference type="AlphaFoldDB" id="A0AAV6KCL9"/>
<dbReference type="InterPro" id="IPR032675">
    <property type="entry name" value="LRR_dom_sf"/>
</dbReference>
<reference evidence="10" key="1">
    <citation type="submission" date="2020-08" db="EMBL/GenBank/DDBJ databases">
        <title>Plant Genome Project.</title>
        <authorList>
            <person name="Zhang R.-G."/>
        </authorList>
    </citation>
    <scope>NUCLEOTIDE SEQUENCE</scope>
    <source>
        <strain evidence="10">WSP0</strain>
        <tissue evidence="10">Leaf</tissue>
    </source>
</reference>
<evidence type="ECO:0000256" key="6">
    <source>
        <dbReference type="ARBA" id="ARBA00023027"/>
    </source>
</evidence>
<dbReference type="Gene3D" id="3.40.50.300">
    <property type="entry name" value="P-loop containing nucleotide triphosphate hydrolases"/>
    <property type="match status" value="1"/>
</dbReference>
<dbReference type="InterPro" id="IPR036390">
    <property type="entry name" value="WH_DNA-bd_sf"/>
</dbReference>
<dbReference type="FunFam" id="3.40.50.10140:FF:000007">
    <property type="entry name" value="Disease resistance protein (TIR-NBS-LRR class)"/>
    <property type="match status" value="1"/>
</dbReference>
<dbReference type="InterPro" id="IPR002182">
    <property type="entry name" value="NB-ARC"/>
</dbReference>
<gene>
    <name evidence="10" type="ORF">RHGRI_015130</name>
</gene>
<dbReference type="InterPro" id="IPR027417">
    <property type="entry name" value="P-loop_NTPase"/>
</dbReference>
<evidence type="ECO:0000313" key="10">
    <source>
        <dbReference type="EMBL" id="KAG5550064.1"/>
    </source>
</evidence>
<keyword evidence="11" id="KW-1185">Reference proteome</keyword>
<evidence type="ECO:0000259" key="9">
    <source>
        <dbReference type="PROSITE" id="PS50104"/>
    </source>
</evidence>
<dbReference type="Pfam" id="PF00931">
    <property type="entry name" value="NB-ARC"/>
    <property type="match status" value="1"/>
</dbReference>
<keyword evidence="5" id="KW-0611">Plant defense</keyword>
<dbReference type="Pfam" id="PF01582">
    <property type="entry name" value="TIR"/>
    <property type="match status" value="1"/>
</dbReference>
<evidence type="ECO:0000256" key="2">
    <source>
        <dbReference type="ARBA" id="ARBA00022614"/>
    </source>
</evidence>
<dbReference type="InterPro" id="IPR035897">
    <property type="entry name" value="Toll_tir_struct_dom_sf"/>
</dbReference>
<evidence type="ECO:0000256" key="3">
    <source>
        <dbReference type="ARBA" id="ARBA00022737"/>
    </source>
</evidence>
<dbReference type="InterPro" id="IPR042197">
    <property type="entry name" value="Apaf_helical"/>
</dbReference>
<keyword evidence="2" id="KW-0433">Leucine-rich repeat</keyword>
<protein>
    <recommendedName>
        <fullName evidence="1">ADP-ribosyl cyclase/cyclic ADP-ribose hydrolase</fullName>
        <ecNumber evidence="1">3.2.2.6</ecNumber>
    </recommendedName>
</protein>
<keyword evidence="3" id="KW-0677">Repeat</keyword>
<accession>A0AAV6KCL9</accession>
<keyword evidence="8" id="KW-0732">Signal</keyword>
<dbReference type="EMBL" id="JACTNZ010000005">
    <property type="protein sequence ID" value="KAG5550064.1"/>
    <property type="molecule type" value="Genomic_DNA"/>
</dbReference>
<dbReference type="SMART" id="SM00255">
    <property type="entry name" value="TIR"/>
    <property type="match status" value="1"/>
</dbReference>
<dbReference type="Pfam" id="PF23282">
    <property type="entry name" value="WHD_ROQ1"/>
    <property type="match status" value="1"/>
</dbReference>
<dbReference type="PROSITE" id="PS51450">
    <property type="entry name" value="LRR"/>
    <property type="match status" value="1"/>
</dbReference>
<dbReference type="Gene3D" id="3.80.10.10">
    <property type="entry name" value="Ribonuclease Inhibitor"/>
    <property type="match status" value="2"/>
</dbReference>
<evidence type="ECO:0000256" key="7">
    <source>
        <dbReference type="ARBA" id="ARBA00047304"/>
    </source>
</evidence>
<dbReference type="GO" id="GO:0007165">
    <property type="term" value="P:signal transduction"/>
    <property type="evidence" value="ECO:0007669"/>
    <property type="project" value="InterPro"/>
</dbReference>
<dbReference type="InterPro" id="IPR000157">
    <property type="entry name" value="TIR_dom"/>
</dbReference>
<dbReference type="SUPFAM" id="SSF52058">
    <property type="entry name" value="L domain-like"/>
    <property type="match status" value="1"/>
</dbReference>
<evidence type="ECO:0000256" key="5">
    <source>
        <dbReference type="ARBA" id="ARBA00022821"/>
    </source>
</evidence>
<dbReference type="Gene3D" id="3.40.50.10140">
    <property type="entry name" value="Toll/interleukin-1 receptor homology (TIR) domain"/>
    <property type="match status" value="1"/>
</dbReference>
<dbReference type="EC" id="3.2.2.6" evidence="1"/>
<sequence length="1227" mass="139324">MADISALFSCLLTTQSFLGLSSMFAMKSQEASSSASSCSYHVFLSFRGEDTRKTFTDHLYTALNQAGFRTFRDDDGIEKGEDIKSELEKVIRESRMSIIIFSKNYASSTWCLEELVMILKRRTLGHVVLPVFYDVEPTEVKKQIGSFEEAFTRHEEKLKSKTSELAKEKLKDKVETWRAALREVADVAGMNLQNQVDGHEAKFIQKIIKVVQDKLSRTSLYIAPNLVGMHSRVKNVQLWLEDGPSNVGIVAICGMGGIGKTTTATFLYNLNFSRFEASSFIANVREISQQKDGLLRLQRQFLTDILKTRKVKPNSIAEGTAMIKDAICFQKVFVVLDDVDKLDQLDALLGMRGWLFPGSKIIITTRRERLLGAYEFYEVHKLEELSGEESLELFSWHAFGKCYPNNGYGEVSKRVVSYCGGIPLAIKILGSSLSGKCLNSWKSQLEKLKMIPDSQILEKLQISYDSLQDDHDKHLFLNLACFFVGSNKDCTITILDGCEFYTVVGIQNLVDRCLISIDKSNTLVMHHLLQEMGREIVHQESPKEPGKRSILWNHKDALNVLRENTGTSEIEGLKLNIYALKEDIYASTILGDNRKRRYEEFLQKPLLLNLGSSLKRYGFSIFSSHLEATDPKKSNLVALEADAFAKMRKLKLLQLNCVHISEPYKKFPKGLRWLCWRGFPLKSIPRDFPLESLVALDMQYSCLKNVWEGTKFLRLLKILNLSHSYNLAKTPNFLELPNLEKLVLKNCTSLVEVHESIGRLDKLVMLNLEDCKNLRNLPTSICMLKHLETLVISGCSNLDGLPTNMGNMESLTMLAVNEIALNQSVPTNGQVNAVQSFIWSWRLKPRESPKISWSSLPYSLVKLHLAKCNLSEDDFPRDLSNLCSLKELDLSFNQFRGLPDFIRGLKLEYLYIYSCPRLRKLNGVPQLLGFFFACNELLEEVTFQISHHPTTTSLETLSLFKVESVGNVEAKIVNNLGLSNLQSMGNLTVKLTSWHGMRKRRLPIQVCYETYIISAYIPGSEVPPWFNFKNLGASIDFIVPSYLNSRTRGLNLCSVYECSRDPKDYEPHTVVSNRTKGLVWNHCPHVFGTAEDGEDTMWLSYWKFGNHLEGGDEINISVSGGEFVQVKEVGVRLLYKEEQEEMSSQSAFEDEIPHQFGNIVPGNVSAHQPGTKLYQLGLHLVKRERCDHRYRPPWIPPTSDYDPTMECSCFSASVNWNQFYVSQDPGC</sequence>
<feature type="signal peptide" evidence="8">
    <location>
        <begin position="1"/>
        <end position="16"/>
    </location>
</feature>
<dbReference type="SUPFAM" id="SSF52540">
    <property type="entry name" value="P-loop containing nucleoside triphosphate hydrolases"/>
    <property type="match status" value="1"/>
</dbReference>
<feature type="domain" description="TIR" evidence="9">
    <location>
        <begin position="38"/>
        <end position="215"/>
    </location>
</feature>
<proteinExistence type="predicted"/>
<dbReference type="PANTHER" id="PTHR11017">
    <property type="entry name" value="LEUCINE-RICH REPEAT-CONTAINING PROTEIN"/>
    <property type="match status" value="1"/>
</dbReference>
<comment type="catalytic activity">
    <reaction evidence="7">
        <text>NAD(+) + H2O = ADP-D-ribose + nicotinamide + H(+)</text>
        <dbReference type="Rhea" id="RHEA:16301"/>
        <dbReference type="ChEBI" id="CHEBI:15377"/>
        <dbReference type="ChEBI" id="CHEBI:15378"/>
        <dbReference type="ChEBI" id="CHEBI:17154"/>
        <dbReference type="ChEBI" id="CHEBI:57540"/>
        <dbReference type="ChEBI" id="CHEBI:57967"/>
        <dbReference type="EC" id="3.2.2.6"/>
    </reaction>
    <physiologicalReaction direction="left-to-right" evidence="7">
        <dbReference type="Rhea" id="RHEA:16302"/>
    </physiologicalReaction>
</comment>
<feature type="chain" id="PRO_5043406146" description="ADP-ribosyl cyclase/cyclic ADP-ribose hydrolase" evidence="8">
    <location>
        <begin position="17"/>
        <end position="1227"/>
    </location>
</feature>
<dbReference type="PRINTS" id="PR00364">
    <property type="entry name" value="DISEASERSIST"/>
</dbReference>
<dbReference type="InterPro" id="IPR044974">
    <property type="entry name" value="Disease_R_plants"/>
</dbReference>
<dbReference type="InterPro" id="IPR058192">
    <property type="entry name" value="WHD_ROQ1-like"/>
</dbReference>
<dbReference type="GO" id="GO:0043531">
    <property type="term" value="F:ADP binding"/>
    <property type="evidence" value="ECO:0007669"/>
    <property type="project" value="InterPro"/>
</dbReference>
<dbReference type="Gene3D" id="1.10.8.430">
    <property type="entry name" value="Helical domain of apoptotic protease-activating factors"/>
    <property type="match status" value="1"/>
</dbReference>
<comment type="caution">
    <text evidence="10">The sequence shown here is derived from an EMBL/GenBank/DDBJ whole genome shotgun (WGS) entry which is preliminary data.</text>
</comment>
<name>A0AAV6KCL9_9ERIC</name>
<evidence type="ECO:0000256" key="8">
    <source>
        <dbReference type="SAM" id="SignalP"/>
    </source>
</evidence>
<dbReference type="InterPro" id="IPR001611">
    <property type="entry name" value="Leu-rich_rpt"/>
</dbReference>
<dbReference type="PANTHER" id="PTHR11017:SF271">
    <property type="entry name" value="DISEASE RESISTANCE PROTEIN (TIR-NBS-LRR CLASS) FAMILY"/>
    <property type="match status" value="1"/>
</dbReference>
<keyword evidence="4" id="KW-0378">Hydrolase</keyword>
<evidence type="ECO:0000256" key="4">
    <source>
        <dbReference type="ARBA" id="ARBA00022801"/>
    </source>
</evidence>
<dbReference type="InterPro" id="IPR045344">
    <property type="entry name" value="C-JID"/>
</dbReference>
<dbReference type="GO" id="GO:0061809">
    <property type="term" value="F:NAD+ nucleosidase activity, cyclic ADP-ribose generating"/>
    <property type="evidence" value="ECO:0007669"/>
    <property type="project" value="UniProtKB-EC"/>
</dbReference>
<keyword evidence="6" id="KW-0520">NAD</keyword>